<gene>
    <name evidence="2" type="ORF">H257_15384</name>
</gene>
<dbReference type="STRING" id="112090.W4FMX7"/>
<dbReference type="EMBL" id="KI913182">
    <property type="protein sequence ID" value="ETV68830.1"/>
    <property type="molecule type" value="Genomic_DNA"/>
</dbReference>
<dbReference type="Gene3D" id="3.40.50.300">
    <property type="entry name" value="P-loop containing nucleotide triphosphate hydrolases"/>
    <property type="match status" value="1"/>
</dbReference>
<organism evidence="2">
    <name type="scientific">Aphanomyces astaci</name>
    <name type="common">Crayfish plague agent</name>
    <dbReference type="NCBI Taxonomy" id="112090"/>
    <lineage>
        <taxon>Eukaryota</taxon>
        <taxon>Sar</taxon>
        <taxon>Stramenopiles</taxon>
        <taxon>Oomycota</taxon>
        <taxon>Saprolegniomycetes</taxon>
        <taxon>Saprolegniales</taxon>
        <taxon>Verrucalvaceae</taxon>
        <taxon>Aphanomyces</taxon>
    </lineage>
</organism>
<dbReference type="InterPro" id="IPR050209">
    <property type="entry name" value="Rab_GTPases_membrane_traffic"/>
</dbReference>
<dbReference type="SMART" id="SM00173">
    <property type="entry name" value="RAS"/>
    <property type="match status" value="1"/>
</dbReference>
<dbReference type="PRINTS" id="PR00449">
    <property type="entry name" value="RASTRNSFRMNG"/>
</dbReference>
<evidence type="ECO:0000256" key="1">
    <source>
        <dbReference type="SAM" id="MobiDB-lite"/>
    </source>
</evidence>
<accession>W4FMX7</accession>
<dbReference type="OrthoDB" id="160939at2759"/>
<feature type="region of interest" description="Disordered" evidence="1">
    <location>
        <begin position="146"/>
        <end position="175"/>
    </location>
</feature>
<dbReference type="SUPFAM" id="SSF52540">
    <property type="entry name" value="P-loop containing nucleoside triphosphate hydrolases"/>
    <property type="match status" value="1"/>
</dbReference>
<dbReference type="PROSITE" id="PS51419">
    <property type="entry name" value="RAB"/>
    <property type="match status" value="1"/>
</dbReference>
<dbReference type="GO" id="GO:0005525">
    <property type="term" value="F:GTP binding"/>
    <property type="evidence" value="ECO:0007669"/>
    <property type="project" value="InterPro"/>
</dbReference>
<name>W4FMX7_APHAT</name>
<protein>
    <submittedName>
        <fullName evidence="2">Uncharacterized protein</fullName>
    </submittedName>
</protein>
<dbReference type="Pfam" id="PF00071">
    <property type="entry name" value="Ras"/>
    <property type="match status" value="1"/>
</dbReference>
<dbReference type="FunFam" id="3.40.50.300:FF:001447">
    <property type="entry name" value="Ras-related protein Rab-1B"/>
    <property type="match status" value="1"/>
</dbReference>
<reference evidence="2" key="1">
    <citation type="submission" date="2013-12" db="EMBL/GenBank/DDBJ databases">
        <title>The Genome Sequence of Aphanomyces astaci APO3.</title>
        <authorList>
            <consortium name="The Broad Institute Genomics Platform"/>
            <person name="Russ C."/>
            <person name="Tyler B."/>
            <person name="van West P."/>
            <person name="Dieguez-Uribeondo J."/>
            <person name="Young S.K."/>
            <person name="Zeng Q."/>
            <person name="Gargeya S."/>
            <person name="Fitzgerald M."/>
            <person name="Abouelleil A."/>
            <person name="Alvarado L."/>
            <person name="Chapman S.B."/>
            <person name="Gainer-Dewar J."/>
            <person name="Goldberg J."/>
            <person name="Griggs A."/>
            <person name="Gujja S."/>
            <person name="Hansen M."/>
            <person name="Howarth C."/>
            <person name="Imamovic A."/>
            <person name="Ireland A."/>
            <person name="Larimer J."/>
            <person name="McCowan C."/>
            <person name="Murphy C."/>
            <person name="Pearson M."/>
            <person name="Poon T.W."/>
            <person name="Priest M."/>
            <person name="Roberts A."/>
            <person name="Saif S."/>
            <person name="Shea T."/>
            <person name="Sykes S."/>
            <person name="Wortman J."/>
            <person name="Nusbaum C."/>
            <person name="Birren B."/>
        </authorList>
    </citation>
    <scope>NUCLEOTIDE SEQUENCE [LARGE SCALE GENOMIC DNA]</scope>
    <source>
        <strain evidence="2">APO3</strain>
    </source>
</reference>
<dbReference type="InterPro" id="IPR001806">
    <property type="entry name" value="Small_GTPase"/>
</dbReference>
<dbReference type="GeneID" id="20817380"/>
<sequence length="455" mass="48989">MAAVEEHTQLPWKVAFRVQFTTEKYGIKFYPSPLPDTGNGLYTIQVLEVPRAADPATYGPAQQYNESLKPEQAHLAVRAGLYLTHINDTNLLRQPCEQVIRQLTSVPRPVKLRFVDVDSGVVTLKELQEGRYARTSLSKAHLDALLQEPPPSPESPPVESRDAVPTTSPEPFLAPPPLLPPPFVVTVAPSTHVAPATQAIPLPPPTYTTEHVYKLILLGTTGVGKSSVLSVGVGGAAAFSDRPAATLEAEFGTLCVPDPDVATNKMLKAQVWDTAGQERYRAMTRSHYRRADGALLVYDVADPDSFGKLAGWLADLREMAGDSIKSILVLENKIDQLPDAVVSGVEPRPSQFVNEAAVAAFCKVNGLLFARSSAKMNRTAFRWAGKPVEEVVGQLLLNVHATHLARGLKLQQEQLAKQLVSQDQVVATSSSTPIVLCASPSIARAKSGDCGCGGT</sequence>
<dbReference type="AlphaFoldDB" id="W4FMX7"/>
<dbReference type="RefSeq" id="XP_009841784.1">
    <property type="nucleotide sequence ID" value="XM_009843482.1"/>
</dbReference>
<evidence type="ECO:0000313" key="2">
    <source>
        <dbReference type="EMBL" id="ETV68830.1"/>
    </source>
</evidence>
<dbReference type="PANTHER" id="PTHR47979">
    <property type="entry name" value="DRAB11-RELATED"/>
    <property type="match status" value="1"/>
</dbReference>
<dbReference type="SMART" id="SM00175">
    <property type="entry name" value="RAB"/>
    <property type="match status" value="1"/>
</dbReference>
<dbReference type="VEuPathDB" id="FungiDB:H257_15384"/>
<dbReference type="GO" id="GO:0003924">
    <property type="term" value="F:GTPase activity"/>
    <property type="evidence" value="ECO:0007669"/>
    <property type="project" value="InterPro"/>
</dbReference>
<dbReference type="InterPro" id="IPR027417">
    <property type="entry name" value="P-loop_NTPase"/>
</dbReference>
<dbReference type="CDD" id="cd00154">
    <property type="entry name" value="Rab"/>
    <property type="match status" value="1"/>
</dbReference>
<proteinExistence type="predicted"/>